<feature type="compositionally biased region" description="Polar residues" evidence="1">
    <location>
        <begin position="30"/>
        <end position="49"/>
    </location>
</feature>
<protein>
    <submittedName>
        <fullName evidence="2">Uncharacterized protein</fullName>
    </submittedName>
</protein>
<dbReference type="AlphaFoldDB" id="X1S647"/>
<dbReference type="EMBL" id="BARW01021391">
    <property type="protein sequence ID" value="GAI88487.1"/>
    <property type="molecule type" value="Genomic_DNA"/>
</dbReference>
<proteinExistence type="predicted"/>
<name>X1S647_9ZZZZ</name>
<comment type="caution">
    <text evidence="2">The sequence shown here is derived from an EMBL/GenBank/DDBJ whole genome shotgun (WGS) entry which is preliminary data.</text>
</comment>
<reference evidence="2" key="1">
    <citation type="journal article" date="2014" name="Front. Microbiol.">
        <title>High frequency of phylogenetically diverse reductive dehalogenase-homologous genes in deep subseafloor sedimentary metagenomes.</title>
        <authorList>
            <person name="Kawai M."/>
            <person name="Futagami T."/>
            <person name="Toyoda A."/>
            <person name="Takaki Y."/>
            <person name="Nishi S."/>
            <person name="Hori S."/>
            <person name="Arai W."/>
            <person name="Tsubouchi T."/>
            <person name="Morono Y."/>
            <person name="Uchiyama I."/>
            <person name="Ito T."/>
            <person name="Fujiyama A."/>
            <person name="Inagaki F."/>
            <person name="Takami H."/>
        </authorList>
    </citation>
    <scope>NUCLEOTIDE SEQUENCE</scope>
    <source>
        <strain evidence="2">Expedition CK06-06</strain>
    </source>
</reference>
<organism evidence="2">
    <name type="scientific">marine sediment metagenome</name>
    <dbReference type="NCBI Taxonomy" id="412755"/>
    <lineage>
        <taxon>unclassified sequences</taxon>
        <taxon>metagenomes</taxon>
        <taxon>ecological metagenomes</taxon>
    </lineage>
</organism>
<sequence length="49" mass="5174">MTVVGYGPMTYDSRKNIHKLKIKPAADPSGTVTVTSSEGGSDTSPVTYK</sequence>
<evidence type="ECO:0000256" key="1">
    <source>
        <dbReference type="SAM" id="MobiDB-lite"/>
    </source>
</evidence>
<gene>
    <name evidence="2" type="ORF">S12H4_35933</name>
</gene>
<feature type="region of interest" description="Disordered" evidence="1">
    <location>
        <begin position="25"/>
        <end position="49"/>
    </location>
</feature>
<evidence type="ECO:0000313" key="2">
    <source>
        <dbReference type="EMBL" id="GAI88487.1"/>
    </source>
</evidence>
<accession>X1S647</accession>